<reference evidence="2 3" key="1">
    <citation type="submission" date="2019-06" db="EMBL/GenBank/DDBJ databases">
        <title>Sequencing the genomes of 1000 actinobacteria strains.</title>
        <authorList>
            <person name="Klenk H.-P."/>
        </authorList>
    </citation>
    <scope>NUCLEOTIDE SEQUENCE [LARGE SCALE GENOMIC DNA]</scope>
    <source>
        <strain evidence="2 3">DSM 43866</strain>
    </source>
</reference>
<dbReference type="EMBL" id="VIWY01000001">
    <property type="protein sequence ID" value="TWG26626.1"/>
    <property type="molecule type" value="Genomic_DNA"/>
</dbReference>
<dbReference type="InterPro" id="IPR002734">
    <property type="entry name" value="RibDG_C"/>
</dbReference>
<evidence type="ECO:0000313" key="2">
    <source>
        <dbReference type="EMBL" id="TWG26626.1"/>
    </source>
</evidence>
<sequence length="191" mass="20795">MKTQYYTATTIDGWIADEKNSLDWLFEVEGGEEHPFGEFFAGVGAFAMGATTYEWIVAHEQALKHPEKWLEPYGDTPAWVFTHRELPRIPGANLHFVRGEVAPVHREMVAAAGGRNVWLVGGGELVGQFADQGLLDELILGVAPVTLGSGAPLLPRRLTSRRLTLTGVSRLGQFANLTYRVGPPTPGTPAS</sequence>
<dbReference type="SUPFAM" id="SSF53597">
    <property type="entry name" value="Dihydrofolate reductase-like"/>
    <property type="match status" value="1"/>
</dbReference>
<dbReference type="Gene3D" id="3.40.430.10">
    <property type="entry name" value="Dihydrofolate Reductase, subunit A"/>
    <property type="match status" value="1"/>
</dbReference>
<feature type="domain" description="Bacterial bifunctional deaminase-reductase C-terminal" evidence="1">
    <location>
        <begin position="75"/>
        <end position="172"/>
    </location>
</feature>
<comment type="caution">
    <text evidence="2">The sequence shown here is derived from an EMBL/GenBank/DDBJ whole genome shotgun (WGS) entry which is preliminary data.</text>
</comment>
<dbReference type="RefSeq" id="WP_122975889.1">
    <property type="nucleotide sequence ID" value="NZ_BOMX01000177.1"/>
</dbReference>
<accession>A0A561WS05</accession>
<dbReference type="InterPro" id="IPR024072">
    <property type="entry name" value="DHFR-like_dom_sf"/>
</dbReference>
<dbReference type="Pfam" id="PF01872">
    <property type="entry name" value="RibD_C"/>
    <property type="match status" value="1"/>
</dbReference>
<organism evidence="2 3">
    <name type="scientific">Actinoplanes teichomyceticus</name>
    <dbReference type="NCBI Taxonomy" id="1867"/>
    <lineage>
        <taxon>Bacteria</taxon>
        <taxon>Bacillati</taxon>
        <taxon>Actinomycetota</taxon>
        <taxon>Actinomycetes</taxon>
        <taxon>Micromonosporales</taxon>
        <taxon>Micromonosporaceae</taxon>
        <taxon>Actinoplanes</taxon>
    </lineage>
</organism>
<protein>
    <submittedName>
        <fullName evidence="2">Dihydrofolate reductase</fullName>
    </submittedName>
</protein>
<dbReference type="Proteomes" id="UP000320239">
    <property type="component" value="Unassembled WGS sequence"/>
</dbReference>
<dbReference type="OrthoDB" id="195113at2"/>
<proteinExistence type="predicted"/>
<name>A0A561WS05_ACTTI</name>
<dbReference type="GO" id="GO:0009231">
    <property type="term" value="P:riboflavin biosynthetic process"/>
    <property type="evidence" value="ECO:0007669"/>
    <property type="project" value="InterPro"/>
</dbReference>
<dbReference type="InterPro" id="IPR050765">
    <property type="entry name" value="Riboflavin_Biosynth_HTPR"/>
</dbReference>
<evidence type="ECO:0000259" key="1">
    <source>
        <dbReference type="Pfam" id="PF01872"/>
    </source>
</evidence>
<dbReference type="PANTHER" id="PTHR38011">
    <property type="entry name" value="DIHYDROFOLATE REDUCTASE FAMILY PROTEIN (AFU_ORTHOLOGUE AFUA_8G06820)"/>
    <property type="match status" value="1"/>
</dbReference>
<dbReference type="PANTHER" id="PTHR38011:SF11">
    <property type="entry name" value="2,5-DIAMINO-6-RIBOSYLAMINO-4(3H)-PYRIMIDINONE 5'-PHOSPHATE REDUCTASE"/>
    <property type="match status" value="1"/>
</dbReference>
<dbReference type="AlphaFoldDB" id="A0A561WS05"/>
<keyword evidence="3" id="KW-1185">Reference proteome</keyword>
<evidence type="ECO:0000313" key="3">
    <source>
        <dbReference type="Proteomes" id="UP000320239"/>
    </source>
</evidence>
<dbReference type="GO" id="GO:0008703">
    <property type="term" value="F:5-amino-6-(5-phosphoribosylamino)uracil reductase activity"/>
    <property type="evidence" value="ECO:0007669"/>
    <property type="project" value="InterPro"/>
</dbReference>
<gene>
    <name evidence="2" type="ORF">FHX34_1011622</name>
</gene>